<accession>A0ABT9HCD5</accession>
<sequence length="191" mass="21351">MGARVTYCTAPGNTVPYPPLFDAIRQNHGFVDTDGHPERIDEIPEVVWSDSLRSLLLDLASPASDFISLGCDMGEDKKPERRLSTRSVAGGYVQIMARDREQQGVPALQPLAKTIEAHLKQESGNDNWEAELALVPVVLANENEVMLQSIWVWFHARASTLERARSSRERLLIAFRHALRKSQSDTSTERG</sequence>
<proteinExistence type="predicted"/>
<reference evidence="1 2" key="1">
    <citation type="submission" date="2023-08" db="EMBL/GenBank/DDBJ databases">
        <title>genomic of DY56.</title>
        <authorList>
            <person name="Wang Y."/>
        </authorList>
    </citation>
    <scope>NUCLEOTIDE SEQUENCE [LARGE SCALE GENOMIC DNA]</scope>
    <source>
        <strain evidence="1 2">DY56-A-20</strain>
    </source>
</reference>
<organism evidence="1 2">
    <name type="scientific">Qipengyuania benthica</name>
    <dbReference type="NCBI Taxonomy" id="3067651"/>
    <lineage>
        <taxon>Bacteria</taxon>
        <taxon>Pseudomonadati</taxon>
        <taxon>Pseudomonadota</taxon>
        <taxon>Alphaproteobacteria</taxon>
        <taxon>Sphingomonadales</taxon>
        <taxon>Erythrobacteraceae</taxon>
        <taxon>Qipengyuania</taxon>
    </lineage>
</organism>
<evidence type="ECO:0000313" key="1">
    <source>
        <dbReference type="EMBL" id="MDP4540994.1"/>
    </source>
</evidence>
<dbReference type="EMBL" id="JAVAIL010000009">
    <property type="protein sequence ID" value="MDP4540994.1"/>
    <property type="molecule type" value="Genomic_DNA"/>
</dbReference>
<keyword evidence="2" id="KW-1185">Reference proteome</keyword>
<protein>
    <submittedName>
        <fullName evidence="1">Uncharacterized protein</fullName>
    </submittedName>
</protein>
<evidence type="ECO:0000313" key="2">
    <source>
        <dbReference type="Proteomes" id="UP001235664"/>
    </source>
</evidence>
<dbReference type="RefSeq" id="WP_156491076.1">
    <property type="nucleotide sequence ID" value="NZ_JAVAIL010000009.1"/>
</dbReference>
<gene>
    <name evidence="1" type="ORF">Q9K01_15300</name>
</gene>
<name>A0ABT9HCD5_9SPHN</name>
<dbReference type="Proteomes" id="UP001235664">
    <property type="component" value="Unassembled WGS sequence"/>
</dbReference>
<comment type="caution">
    <text evidence="1">The sequence shown here is derived from an EMBL/GenBank/DDBJ whole genome shotgun (WGS) entry which is preliminary data.</text>
</comment>